<dbReference type="AlphaFoldDB" id="A0A0L0TAE8"/>
<organism evidence="2 3">
    <name type="scientific">Allomyces macrogynus (strain ATCC 38327)</name>
    <name type="common">Allomyces javanicus var. macrogynus</name>
    <dbReference type="NCBI Taxonomy" id="578462"/>
    <lineage>
        <taxon>Eukaryota</taxon>
        <taxon>Fungi</taxon>
        <taxon>Fungi incertae sedis</taxon>
        <taxon>Blastocladiomycota</taxon>
        <taxon>Blastocladiomycetes</taxon>
        <taxon>Blastocladiales</taxon>
        <taxon>Blastocladiaceae</taxon>
        <taxon>Allomyces</taxon>
    </lineage>
</organism>
<dbReference type="EMBL" id="GG745372">
    <property type="protein sequence ID" value="KNE71499.1"/>
    <property type="molecule type" value="Genomic_DNA"/>
</dbReference>
<dbReference type="InterPro" id="IPR000182">
    <property type="entry name" value="GNAT_dom"/>
</dbReference>
<dbReference type="GO" id="GO:0016747">
    <property type="term" value="F:acyltransferase activity, transferring groups other than amino-acyl groups"/>
    <property type="evidence" value="ECO:0007669"/>
    <property type="project" value="InterPro"/>
</dbReference>
<evidence type="ECO:0000259" key="1">
    <source>
        <dbReference type="PROSITE" id="PS51186"/>
    </source>
</evidence>
<dbReference type="Gene3D" id="3.40.630.30">
    <property type="match status" value="2"/>
</dbReference>
<dbReference type="Pfam" id="PF00583">
    <property type="entry name" value="Acetyltransf_1"/>
    <property type="match status" value="1"/>
</dbReference>
<sequence length="453" mass="50236">MLAKLDLDALYKLTPLADATKDDIARFLGLMWVAFRDDPMWTALIPDDTSLRHKSNRFFLERIRFAGLVPHGHLVRDRTTNLVVGHAALIPPVAPGSPVAGTRPVSAEFRAEMDAALGAATAHRLEIMLGLFGQTPDIVATARPDIKDAVWTLQAVVVDPELQGRGIGAWAIRALLNQFPPVPVILYTQEDHNVGWYARKLGFELVDTRDFCIDDDGDASAGGAKFTNWTMHATTADLDAAYDLTPLATASPDDVAQFINLMCISFHDDPLWTTVQPDRARRHAAKHAVAGLYRARLRRPRPRDAPRRRTRSALSAITRDGGTPGRRPAAAEALAAAVGADVAMRLDALINMFGTVPREVVRCDPANFSEPLWGSQSVCVDPVVRGKGVGKMLAMQEPRVLVVLFTQEEENVRWYRDTLGFVVVDQRDVCFDKAREDGRFTNWTMVKKRWEAW</sequence>
<feature type="domain" description="N-acetyltransferase" evidence="1">
    <location>
        <begin position="88"/>
        <end position="245"/>
    </location>
</feature>
<dbReference type="PROSITE" id="PS51186">
    <property type="entry name" value="GNAT"/>
    <property type="match status" value="1"/>
</dbReference>
<dbReference type="Proteomes" id="UP000054350">
    <property type="component" value="Unassembled WGS sequence"/>
</dbReference>
<name>A0A0L0TAE8_ALLM3</name>
<dbReference type="VEuPathDB" id="FungiDB:AMAG_15717"/>
<proteinExistence type="predicted"/>
<dbReference type="CDD" id="cd04301">
    <property type="entry name" value="NAT_SF"/>
    <property type="match status" value="1"/>
</dbReference>
<dbReference type="PANTHER" id="PTHR42791">
    <property type="entry name" value="GNAT FAMILY ACETYLTRANSFERASE"/>
    <property type="match status" value="1"/>
</dbReference>
<protein>
    <recommendedName>
        <fullName evidence="1">N-acetyltransferase domain-containing protein</fullName>
    </recommendedName>
</protein>
<dbReference type="SUPFAM" id="SSF55729">
    <property type="entry name" value="Acyl-CoA N-acyltransferases (Nat)"/>
    <property type="match status" value="2"/>
</dbReference>
<dbReference type="eggNOG" id="ENOG502SFCH">
    <property type="taxonomic scope" value="Eukaryota"/>
</dbReference>
<dbReference type="OrthoDB" id="512662at2759"/>
<evidence type="ECO:0000313" key="3">
    <source>
        <dbReference type="Proteomes" id="UP000054350"/>
    </source>
</evidence>
<gene>
    <name evidence="2" type="ORF">AMAG_15717</name>
</gene>
<reference evidence="2 3" key="1">
    <citation type="submission" date="2009-11" db="EMBL/GenBank/DDBJ databases">
        <title>Annotation of Allomyces macrogynus ATCC 38327.</title>
        <authorList>
            <consortium name="The Broad Institute Genome Sequencing Platform"/>
            <person name="Russ C."/>
            <person name="Cuomo C."/>
            <person name="Burger G."/>
            <person name="Gray M.W."/>
            <person name="Holland P.W.H."/>
            <person name="King N."/>
            <person name="Lang F.B.F."/>
            <person name="Roger A.J."/>
            <person name="Ruiz-Trillo I."/>
            <person name="Young S.K."/>
            <person name="Zeng Q."/>
            <person name="Gargeya S."/>
            <person name="Fitzgerald M."/>
            <person name="Haas B."/>
            <person name="Abouelleil A."/>
            <person name="Alvarado L."/>
            <person name="Arachchi H.M."/>
            <person name="Berlin A."/>
            <person name="Chapman S.B."/>
            <person name="Gearin G."/>
            <person name="Goldberg J."/>
            <person name="Griggs A."/>
            <person name="Gujja S."/>
            <person name="Hansen M."/>
            <person name="Heiman D."/>
            <person name="Howarth C."/>
            <person name="Larimer J."/>
            <person name="Lui A."/>
            <person name="MacDonald P.J.P."/>
            <person name="McCowen C."/>
            <person name="Montmayeur A."/>
            <person name="Murphy C."/>
            <person name="Neiman D."/>
            <person name="Pearson M."/>
            <person name="Priest M."/>
            <person name="Roberts A."/>
            <person name="Saif S."/>
            <person name="Shea T."/>
            <person name="Sisk P."/>
            <person name="Stolte C."/>
            <person name="Sykes S."/>
            <person name="Wortman J."/>
            <person name="Nusbaum C."/>
            <person name="Birren B."/>
        </authorList>
    </citation>
    <scope>NUCLEOTIDE SEQUENCE [LARGE SCALE GENOMIC DNA]</scope>
    <source>
        <strain evidence="2 3">ATCC 38327</strain>
    </source>
</reference>
<accession>A0A0L0TAE8</accession>
<dbReference type="InterPro" id="IPR016181">
    <property type="entry name" value="Acyl_CoA_acyltransferase"/>
</dbReference>
<dbReference type="PANTHER" id="PTHR42791:SF1">
    <property type="entry name" value="N-ACETYLTRANSFERASE DOMAIN-CONTAINING PROTEIN"/>
    <property type="match status" value="1"/>
</dbReference>
<dbReference type="InterPro" id="IPR052523">
    <property type="entry name" value="Trichothecene_AcTrans"/>
</dbReference>
<reference evidence="3" key="2">
    <citation type="submission" date="2009-11" db="EMBL/GenBank/DDBJ databases">
        <title>The Genome Sequence of Allomyces macrogynus strain ATCC 38327.</title>
        <authorList>
            <consortium name="The Broad Institute Genome Sequencing Platform"/>
            <person name="Russ C."/>
            <person name="Cuomo C."/>
            <person name="Shea T."/>
            <person name="Young S.K."/>
            <person name="Zeng Q."/>
            <person name="Koehrsen M."/>
            <person name="Haas B."/>
            <person name="Borodovsky M."/>
            <person name="Guigo R."/>
            <person name="Alvarado L."/>
            <person name="Berlin A."/>
            <person name="Borenstein D."/>
            <person name="Chen Z."/>
            <person name="Engels R."/>
            <person name="Freedman E."/>
            <person name="Gellesch M."/>
            <person name="Goldberg J."/>
            <person name="Griggs A."/>
            <person name="Gujja S."/>
            <person name="Heiman D."/>
            <person name="Hepburn T."/>
            <person name="Howarth C."/>
            <person name="Jen D."/>
            <person name="Larson L."/>
            <person name="Lewis B."/>
            <person name="Mehta T."/>
            <person name="Park D."/>
            <person name="Pearson M."/>
            <person name="Roberts A."/>
            <person name="Saif S."/>
            <person name="Shenoy N."/>
            <person name="Sisk P."/>
            <person name="Stolte C."/>
            <person name="Sykes S."/>
            <person name="Walk T."/>
            <person name="White J."/>
            <person name="Yandava C."/>
            <person name="Burger G."/>
            <person name="Gray M.W."/>
            <person name="Holland P.W.H."/>
            <person name="King N."/>
            <person name="Lang F.B.F."/>
            <person name="Roger A.J."/>
            <person name="Ruiz-Trillo I."/>
            <person name="Lander E."/>
            <person name="Nusbaum C."/>
        </authorList>
    </citation>
    <scope>NUCLEOTIDE SEQUENCE [LARGE SCALE GENOMIC DNA]</scope>
    <source>
        <strain evidence="3">ATCC 38327</strain>
    </source>
</reference>
<keyword evidence="3" id="KW-1185">Reference proteome</keyword>
<evidence type="ECO:0000313" key="2">
    <source>
        <dbReference type="EMBL" id="KNE71499.1"/>
    </source>
</evidence>